<feature type="coiled-coil region" evidence="1">
    <location>
        <begin position="166"/>
        <end position="193"/>
    </location>
</feature>
<name>A0AAW0TVG0_SCYPA</name>
<evidence type="ECO:0000256" key="1">
    <source>
        <dbReference type="SAM" id="Coils"/>
    </source>
</evidence>
<sequence>MKVKLNGSQPLVETLKVELSAAGTQQVMEQQQQQQQQQVACATDPYLQNTAEVKKSSTHGRLTSPSWETVSFMPCPQDSQNRAAHVPAPLPHGSSEEAVHKAVEEAHSRLKGRFKSEVLCLSFFSCHENVAPSGVPGQSGWRENTMLGVSFLSFDSDSNNTEVKELKGLLELLAQESNEILDLNAAAATVERKTRTPPDTCISEAVCDECVEELREVEQD</sequence>
<dbReference type="EMBL" id="JARAKH010000026">
    <property type="protein sequence ID" value="KAK8390227.1"/>
    <property type="molecule type" value="Genomic_DNA"/>
</dbReference>
<dbReference type="Proteomes" id="UP001487740">
    <property type="component" value="Unassembled WGS sequence"/>
</dbReference>
<organism evidence="2 3">
    <name type="scientific">Scylla paramamosain</name>
    <name type="common">Mud crab</name>
    <dbReference type="NCBI Taxonomy" id="85552"/>
    <lineage>
        <taxon>Eukaryota</taxon>
        <taxon>Metazoa</taxon>
        <taxon>Ecdysozoa</taxon>
        <taxon>Arthropoda</taxon>
        <taxon>Crustacea</taxon>
        <taxon>Multicrustacea</taxon>
        <taxon>Malacostraca</taxon>
        <taxon>Eumalacostraca</taxon>
        <taxon>Eucarida</taxon>
        <taxon>Decapoda</taxon>
        <taxon>Pleocyemata</taxon>
        <taxon>Brachyura</taxon>
        <taxon>Eubrachyura</taxon>
        <taxon>Portunoidea</taxon>
        <taxon>Portunidae</taxon>
        <taxon>Portuninae</taxon>
        <taxon>Scylla</taxon>
    </lineage>
</organism>
<keyword evidence="3" id="KW-1185">Reference proteome</keyword>
<protein>
    <submittedName>
        <fullName evidence="2">Uncharacterized protein</fullName>
    </submittedName>
</protein>
<evidence type="ECO:0000313" key="2">
    <source>
        <dbReference type="EMBL" id="KAK8390227.1"/>
    </source>
</evidence>
<keyword evidence="1" id="KW-0175">Coiled coil</keyword>
<proteinExistence type="predicted"/>
<comment type="caution">
    <text evidence="2">The sequence shown here is derived from an EMBL/GenBank/DDBJ whole genome shotgun (WGS) entry which is preliminary data.</text>
</comment>
<accession>A0AAW0TVG0</accession>
<gene>
    <name evidence="2" type="ORF">O3P69_013071</name>
</gene>
<evidence type="ECO:0000313" key="3">
    <source>
        <dbReference type="Proteomes" id="UP001487740"/>
    </source>
</evidence>
<dbReference type="AlphaFoldDB" id="A0AAW0TVG0"/>
<reference evidence="2 3" key="1">
    <citation type="submission" date="2023-03" db="EMBL/GenBank/DDBJ databases">
        <title>High-quality genome of Scylla paramamosain provides insights in environmental adaptation.</title>
        <authorList>
            <person name="Zhang L."/>
        </authorList>
    </citation>
    <scope>NUCLEOTIDE SEQUENCE [LARGE SCALE GENOMIC DNA]</scope>
    <source>
        <strain evidence="2">LZ_2023a</strain>
        <tissue evidence="2">Muscle</tissue>
    </source>
</reference>